<feature type="domain" description="C-methyltransferase" evidence="2">
    <location>
        <begin position="244"/>
        <end position="403"/>
    </location>
</feature>
<organism evidence="3 4">
    <name type="scientific">bacterium (Candidatus Blackallbacteria) CG17_big_fil_post_rev_8_21_14_2_50_48_46</name>
    <dbReference type="NCBI Taxonomy" id="2014261"/>
    <lineage>
        <taxon>Bacteria</taxon>
        <taxon>Candidatus Blackallbacteria</taxon>
    </lineage>
</organism>
<dbReference type="Pfam" id="PF08421">
    <property type="entry name" value="Methyltransf_13"/>
    <property type="match status" value="1"/>
</dbReference>
<comment type="caution">
    <text evidence="3">The sequence shown here is derived from an EMBL/GenBank/DDBJ whole genome shotgun (WGS) entry which is preliminary data.</text>
</comment>
<evidence type="ECO:0000259" key="2">
    <source>
        <dbReference type="Pfam" id="PF08484"/>
    </source>
</evidence>
<evidence type="ECO:0000259" key="1">
    <source>
        <dbReference type="Pfam" id="PF08421"/>
    </source>
</evidence>
<dbReference type="Proteomes" id="UP000231019">
    <property type="component" value="Unassembled WGS sequence"/>
</dbReference>
<keyword evidence="3" id="KW-0808">Transferase</keyword>
<dbReference type="Pfam" id="PF13489">
    <property type="entry name" value="Methyltransf_23"/>
    <property type="match status" value="1"/>
</dbReference>
<sequence length="409" mass="46283">MSLDCRFCKTPLTTSFVDLGMSPLSNAYLAPQDLQRMEAFFPLHAYVCPQCFLVQLAQFESPENIFSHYAYFSSYSETWLNHAQRYTEMICEKLKLNETSLVIEIASNDGYLLQYFKARQIPILGIEPAQNIAAVAREKGIPTLNRFFGTQTAQELQQDSPADLIVGNNVLAHVPDLNDFIAGLKLILKPAGVITLEFPHLLQLMQLNQFDTIYHEHFSYFSLLTVQKIFAAHQLSIFEVETLPTHGGSLRIYVQHAQASERPYSEQIDRVLSLEKAYGLDQLATYTGFAEQVVQVKCQLLNFLIQARQSGQSVVGYGAPAKGNTLLNYCGIGPELIAYTVDRNPNKQGHYLPGTHLPICSPEQIRATRPDYLVILPWNLKEEIMAQMAFIREWQGKFVVPIPKLEIYP</sequence>
<dbReference type="InterPro" id="IPR013630">
    <property type="entry name" value="Methyltransf_Zn-bd_dom_put"/>
</dbReference>
<dbReference type="Gene3D" id="6.10.250.3100">
    <property type="match status" value="1"/>
</dbReference>
<dbReference type="Pfam" id="PF08484">
    <property type="entry name" value="Methyltransf_14"/>
    <property type="match status" value="1"/>
</dbReference>
<dbReference type="PANTHER" id="PTHR43861:SF5">
    <property type="entry name" value="BLL5978 PROTEIN"/>
    <property type="match status" value="1"/>
</dbReference>
<dbReference type="EMBL" id="PFFQ01000006">
    <property type="protein sequence ID" value="PIW19072.1"/>
    <property type="molecule type" value="Genomic_DNA"/>
</dbReference>
<dbReference type="GO" id="GO:0032259">
    <property type="term" value="P:methylation"/>
    <property type="evidence" value="ECO:0007669"/>
    <property type="project" value="UniProtKB-KW"/>
</dbReference>
<dbReference type="Gene3D" id="3.40.50.150">
    <property type="entry name" value="Vaccinia Virus protein VP39"/>
    <property type="match status" value="1"/>
</dbReference>
<dbReference type="InterPro" id="IPR013691">
    <property type="entry name" value="MeTrfase_14"/>
</dbReference>
<dbReference type="InterPro" id="IPR038576">
    <property type="entry name" value="Methyltransf_Zn-bd_dom_put_sf"/>
</dbReference>
<dbReference type="AlphaFoldDB" id="A0A2M7GA97"/>
<dbReference type="Gene3D" id="3.40.50.720">
    <property type="entry name" value="NAD(P)-binding Rossmann-like Domain"/>
    <property type="match status" value="1"/>
</dbReference>
<dbReference type="SUPFAM" id="SSF53335">
    <property type="entry name" value="S-adenosyl-L-methionine-dependent methyltransferases"/>
    <property type="match status" value="1"/>
</dbReference>
<proteinExistence type="predicted"/>
<feature type="domain" description="Methyltransferase putative zinc binding" evidence="1">
    <location>
        <begin position="5"/>
        <end position="66"/>
    </location>
</feature>
<evidence type="ECO:0000313" key="3">
    <source>
        <dbReference type="EMBL" id="PIW19072.1"/>
    </source>
</evidence>
<accession>A0A2M7GA97</accession>
<name>A0A2M7GA97_9BACT</name>
<keyword evidence="3" id="KW-0489">Methyltransferase</keyword>
<gene>
    <name evidence="3" type="ORF">COW36_02880</name>
</gene>
<protein>
    <submittedName>
        <fullName evidence="3">SAM-dependent methyltransferase</fullName>
    </submittedName>
</protein>
<dbReference type="CDD" id="cd02440">
    <property type="entry name" value="AdoMet_MTases"/>
    <property type="match status" value="1"/>
</dbReference>
<reference evidence="3 4" key="1">
    <citation type="submission" date="2017-09" db="EMBL/GenBank/DDBJ databases">
        <title>Depth-based differentiation of microbial function through sediment-hosted aquifers and enrichment of novel symbionts in the deep terrestrial subsurface.</title>
        <authorList>
            <person name="Probst A.J."/>
            <person name="Ladd B."/>
            <person name="Jarett J.K."/>
            <person name="Geller-Mcgrath D.E."/>
            <person name="Sieber C.M."/>
            <person name="Emerson J.B."/>
            <person name="Anantharaman K."/>
            <person name="Thomas B.C."/>
            <person name="Malmstrom R."/>
            <person name="Stieglmeier M."/>
            <person name="Klingl A."/>
            <person name="Woyke T."/>
            <person name="Ryan C.M."/>
            <person name="Banfield J.F."/>
        </authorList>
    </citation>
    <scope>NUCLEOTIDE SEQUENCE [LARGE SCALE GENOMIC DNA]</scope>
    <source>
        <strain evidence="3">CG17_big_fil_post_rev_8_21_14_2_50_48_46</strain>
    </source>
</reference>
<dbReference type="InterPro" id="IPR029063">
    <property type="entry name" value="SAM-dependent_MTases_sf"/>
</dbReference>
<dbReference type="Gene3D" id="6.20.50.110">
    <property type="entry name" value="Methyltransferase, zinc-binding domain"/>
    <property type="match status" value="1"/>
</dbReference>
<evidence type="ECO:0000313" key="4">
    <source>
        <dbReference type="Proteomes" id="UP000231019"/>
    </source>
</evidence>
<dbReference type="GO" id="GO:0008168">
    <property type="term" value="F:methyltransferase activity"/>
    <property type="evidence" value="ECO:0007669"/>
    <property type="project" value="UniProtKB-KW"/>
</dbReference>
<dbReference type="PANTHER" id="PTHR43861">
    <property type="entry name" value="TRANS-ACONITATE 2-METHYLTRANSFERASE-RELATED"/>
    <property type="match status" value="1"/>
</dbReference>